<dbReference type="InterPro" id="IPR006292">
    <property type="entry name" value="RNase_D"/>
</dbReference>
<dbReference type="SMART" id="SM00474">
    <property type="entry name" value="35EXOc"/>
    <property type="match status" value="1"/>
</dbReference>
<dbReference type="GO" id="GO:0005737">
    <property type="term" value="C:cytoplasm"/>
    <property type="evidence" value="ECO:0007669"/>
    <property type="project" value="UniProtKB-SubCell"/>
</dbReference>
<comment type="cofactor">
    <cofactor evidence="6">
        <name>a divalent metal cation</name>
        <dbReference type="ChEBI" id="CHEBI:60240"/>
    </cofactor>
</comment>
<sequence length="381" mass="43568">MTPNVAWHFIDTPEQLDEACQALKRHGVLAVDTEFMRETTFYPIPALIQLGNEEVVYLIDPTVVSPTPALRALLGGEGPLKLLHACGEDLEVLVRWLGMLPRPLVDTQLAHALQGGEPTLGYQRLVAHWCDVALPKEETRSDWLIRPLSERQCHYAVQDVAWLPAVWARLEETLSRQGRLKWLHADCERLVEAADTVRDDMQWYRRHRNAWRLGQRQLAALQRLCAWREHTARERNVPRNRLCSDALLFMVAEAMPRNRHELSLIDEMRPSLIKREGDALLGAVRQARELDESALPEPLPSPISADWKKRMKALRRVVQAHAEQLALAPELLARRRELERWVAADMAGHAVADPDPGDWRGHLLNHELRAALRQLGQGERQ</sequence>
<dbReference type="GO" id="GO:0003676">
    <property type="term" value="F:nucleic acid binding"/>
    <property type="evidence" value="ECO:0007669"/>
    <property type="project" value="InterPro"/>
</dbReference>
<reference evidence="8 9" key="1">
    <citation type="submission" date="2018-10" db="EMBL/GenBank/DDBJ databases">
        <title>Genomic Encyclopedia of Type Strains, Phase IV (KMG-IV): sequencing the most valuable type-strain genomes for metagenomic binning, comparative biology and taxonomic classification.</title>
        <authorList>
            <person name="Goeker M."/>
        </authorList>
    </citation>
    <scope>NUCLEOTIDE SEQUENCE [LARGE SCALE GENOMIC DNA]</scope>
    <source>
        <strain evidence="8 9">DSM 23229</strain>
    </source>
</reference>
<dbReference type="InterPro" id="IPR036397">
    <property type="entry name" value="RNaseH_sf"/>
</dbReference>
<keyword evidence="2 6" id="KW-0819">tRNA processing</keyword>
<keyword evidence="1 6" id="KW-0963">Cytoplasm</keyword>
<comment type="caution">
    <text evidence="8">The sequence shown here is derived from an EMBL/GenBank/DDBJ whole genome shotgun (WGS) entry which is preliminary data.</text>
</comment>
<feature type="domain" description="HRDC" evidence="7">
    <location>
        <begin position="214"/>
        <end position="294"/>
    </location>
</feature>
<evidence type="ECO:0000313" key="8">
    <source>
        <dbReference type="EMBL" id="RKQ96390.1"/>
    </source>
</evidence>
<dbReference type="InterPro" id="IPR012337">
    <property type="entry name" value="RNaseH-like_sf"/>
</dbReference>
<dbReference type="EMBL" id="RBIN01000009">
    <property type="protein sequence ID" value="RKQ96390.1"/>
    <property type="molecule type" value="Genomic_DNA"/>
</dbReference>
<dbReference type="Gene3D" id="3.30.420.10">
    <property type="entry name" value="Ribonuclease H-like superfamily/Ribonuclease H"/>
    <property type="match status" value="1"/>
</dbReference>
<evidence type="ECO:0000259" key="7">
    <source>
        <dbReference type="PROSITE" id="PS50967"/>
    </source>
</evidence>
<evidence type="ECO:0000256" key="5">
    <source>
        <dbReference type="ARBA" id="ARBA00022839"/>
    </source>
</evidence>
<keyword evidence="3 6" id="KW-0540">Nuclease</keyword>
<dbReference type="RefSeq" id="WP_121173884.1">
    <property type="nucleotide sequence ID" value="NZ_RBIN01000009.1"/>
</dbReference>
<name>A0A420WTT3_9GAMM</name>
<gene>
    <name evidence="6" type="primary">rnd</name>
    <name evidence="8" type="ORF">C7446_2991</name>
</gene>
<dbReference type="Pfam" id="PF01612">
    <property type="entry name" value="DNA_pol_A_exo1"/>
    <property type="match status" value="1"/>
</dbReference>
<dbReference type="OrthoDB" id="9800549at2"/>
<dbReference type="PROSITE" id="PS50967">
    <property type="entry name" value="HRDC"/>
    <property type="match status" value="1"/>
</dbReference>
<dbReference type="NCBIfam" id="TIGR01388">
    <property type="entry name" value="rnd"/>
    <property type="match status" value="1"/>
</dbReference>
<comment type="function">
    <text evidence="6">Exonuclease involved in the 3' processing of various precursor tRNAs. Initiates hydrolysis at the 3'-terminus of an RNA molecule and releases 5'-mononucleotides.</text>
</comment>
<evidence type="ECO:0000256" key="2">
    <source>
        <dbReference type="ARBA" id="ARBA00022694"/>
    </source>
</evidence>
<dbReference type="InterPro" id="IPR010997">
    <property type="entry name" value="HRDC-like_sf"/>
</dbReference>
<dbReference type="PANTHER" id="PTHR47649">
    <property type="entry name" value="RIBONUCLEASE D"/>
    <property type="match status" value="1"/>
</dbReference>
<dbReference type="GO" id="GO:0008408">
    <property type="term" value="F:3'-5' exonuclease activity"/>
    <property type="evidence" value="ECO:0007669"/>
    <property type="project" value="InterPro"/>
</dbReference>
<dbReference type="SUPFAM" id="SSF47819">
    <property type="entry name" value="HRDC-like"/>
    <property type="match status" value="2"/>
</dbReference>
<keyword evidence="9" id="KW-1185">Reference proteome</keyword>
<evidence type="ECO:0000313" key="9">
    <source>
        <dbReference type="Proteomes" id="UP000281975"/>
    </source>
</evidence>
<dbReference type="HAMAP" id="MF_01899">
    <property type="entry name" value="RNase_D"/>
    <property type="match status" value="1"/>
</dbReference>
<dbReference type="InterPro" id="IPR002562">
    <property type="entry name" value="3'-5'_exonuclease_dom"/>
</dbReference>
<keyword evidence="4 6" id="KW-0378">Hydrolase</keyword>
<evidence type="ECO:0000256" key="4">
    <source>
        <dbReference type="ARBA" id="ARBA00022801"/>
    </source>
</evidence>
<dbReference type="AlphaFoldDB" id="A0A420WTT3"/>
<dbReference type="SUPFAM" id="SSF53098">
    <property type="entry name" value="Ribonuclease H-like"/>
    <property type="match status" value="1"/>
</dbReference>
<comment type="subcellular location">
    <subcellularLocation>
        <location evidence="6">Cytoplasm</location>
    </subcellularLocation>
</comment>
<dbReference type="InterPro" id="IPR051086">
    <property type="entry name" value="RNase_D-like"/>
</dbReference>
<dbReference type="Gene3D" id="1.10.150.80">
    <property type="entry name" value="HRDC domain"/>
    <property type="match status" value="2"/>
</dbReference>
<dbReference type="PANTHER" id="PTHR47649:SF1">
    <property type="entry name" value="RIBONUCLEASE D"/>
    <property type="match status" value="1"/>
</dbReference>
<dbReference type="GO" id="GO:0000166">
    <property type="term" value="F:nucleotide binding"/>
    <property type="evidence" value="ECO:0007669"/>
    <property type="project" value="InterPro"/>
</dbReference>
<dbReference type="Proteomes" id="UP000281975">
    <property type="component" value="Unassembled WGS sequence"/>
</dbReference>
<protein>
    <recommendedName>
        <fullName evidence="6">Ribonuclease D</fullName>
        <shortName evidence="6">RNase D</shortName>
        <ecNumber evidence="6">3.1.13.5</ecNumber>
    </recommendedName>
</protein>
<dbReference type="EC" id="3.1.13.5" evidence="6"/>
<dbReference type="CDD" id="cd06142">
    <property type="entry name" value="RNaseD_exo"/>
    <property type="match status" value="1"/>
</dbReference>
<proteinExistence type="inferred from homology"/>
<dbReference type="GO" id="GO:0042780">
    <property type="term" value="P:tRNA 3'-end processing"/>
    <property type="evidence" value="ECO:0007669"/>
    <property type="project" value="UniProtKB-UniRule"/>
</dbReference>
<evidence type="ECO:0000256" key="3">
    <source>
        <dbReference type="ARBA" id="ARBA00022722"/>
    </source>
</evidence>
<dbReference type="Pfam" id="PF00570">
    <property type="entry name" value="HRDC"/>
    <property type="match status" value="1"/>
</dbReference>
<evidence type="ECO:0000256" key="6">
    <source>
        <dbReference type="HAMAP-Rule" id="MF_01899"/>
    </source>
</evidence>
<comment type="catalytic activity">
    <reaction evidence="6">
        <text>Exonucleolytic cleavage that removes extra residues from the 3'-terminus of tRNA to produce 5'-mononucleotides.</text>
        <dbReference type="EC" id="3.1.13.5"/>
    </reaction>
</comment>
<dbReference type="InterPro" id="IPR044876">
    <property type="entry name" value="HRDC_dom_sf"/>
</dbReference>
<keyword evidence="5 6" id="KW-0269">Exonuclease</keyword>
<organism evidence="8 9">
    <name type="scientific">Kushneria sinocarnis</name>
    <dbReference type="NCBI Taxonomy" id="595502"/>
    <lineage>
        <taxon>Bacteria</taxon>
        <taxon>Pseudomonadati</taxon>
        <taxon>Pseudomonadota</taxon>
        <taxon>Gammaproteobacteria</taxon>
        <taxon>Oceanospirillales</taxon>
        <taxon>Halomonadaceae</taxon>
        <taxon>Kushneria</taxon>
    </lineage>
</organism>
<comment type="similarity">
    <text evidence="6">Belongs to the RNase D family.</text>
</comment>
<dbReference type="InterPro" id="IPR002121">
    <property type="entry name" value="HRDC_dom"/>
</dbReference>
<dbReference type="SMART" id="SM00341">
    <property type="entry name" value="HRDC"/>
    <property type="match status" value="1"/>
</dbReference>
<dbReference type="GO" id="GO:0033890">
    <property type="term" value="F:ribonuclease D activity"/>
    <property type="evidence" value="ECO:0007669"/>
    <property type="project" value="UniProtKB-UniRule"/>
</dbReference>
<accession>A0A420WTT3</accession>
<evidence type="ECO:0000256" key="1">
    <source>
        <dbReference type="ARBA" id="ARBA00022490"/>
    </source>
</evidence>